<keyword evidence="5 14" id="KW-1133">Transmembrane helix</keyword>
<feature type="transmembrane region" description="Helical" evidence="14">
    <location>
        <begin position="197"/>
        <end position="219"/>
    </location>
</feature>
<keyword evidence="3" id="KW-1003">Cell membrane</keyword>
<dbReference type="PROSITE" id="PS00237">
    <property type="entry name" value="G_PROTEIN_RECEP_F1_1"/>
    <property type="match status" value="1"/>
</dbReference>
<gene>
    <name evidence="17" type="primary">LOC112043958</name>
</gene>
<evidence type="ECO:0000256" key="13">
    <source>
        <dbReference type="SAM" id="MobiDB-lite"/>
    </source>
</evidence>
<dbReference type="Gene3D" id="1.20.1070.10">
    <property type="entry name" value="Rhodopsin 7-helix transmembrane proteins"/>
    <property type="match status" value="1"/>
</dbReference>
<dbReference type="PANTHER" id="PTHR24243">
    <property type="entry name" value="G-PROTEIN COUPLED RECEPTOR"/>
    <property type="match status" value="1"/>
</dbReference>
<dbReference type="SUPFAM" id="SSF81321">
    <property type="entry name" value="Family A G protein-coupled receptor-like"/>
    <property type="match status" value="1"/>
</dbReference>
<dbReference type="KEGG" id="bany:112043958"/>
<keyword evidence="9 12" id="KW-0675">Receptor</keyword>
<keyword evidence="10" id="KW-0325">Glycoprotein</keyword>
<dbReference type="Pfam" id="PF00001">
    <property type="entry name" value="7tm_1"/>
    <property type="match status" value="1"/>
</dbReference>
<evidence type="ECO:0000256" key="11">
    <source>
        <dbReference type="ARBA" id="ARBA00023224"/>
    </source>
</evidence>
<evidence type="ECO:0000256" key="2">
    <source>
        <dbReference type="ARBA" id="ARBA00010663"/>
    </source>
</evidence>
<feature type="region of interest" description="Disordered" evidence="13">
    <location>
        <begin position="371"/>
        <end position="390"/>
    </location>
</feature>
<evidence type="ECO:0000256" key="5">
    <source>
        <dbReference type="ARBA" id="ARBA00022989"/>
    </source>
</evidence>
<keyword evidence="6 12" id="KW-0297">G-protein coupled receptor</keyword>
<dbReference type="GO" id="GO:0001607">
    <property type="term" value="F:neuromedin U receptor activity"/>
    <property type="evidence" value="ECO:0007669"/>
    <property type="project" value="InterPro"/>
</dbReference>
<feature type="transmembrane region" description="Helical" evidence="14">
    <location>
        <begin position="260"/>
        <end position="278"/>
    </location>
</feature>
<feature type="transmembrane region" description="Helical" evidence="14">
    <location>
        <begin position="72"/>
        <end position="90"/>
    </location>
</feature>
<feature type="compositionally biased region" description="Low complexity" evidence="13">
    <location>
        <begin position="371"/>
        <end position="387"/>
    </location>
</feature>
<dbReference type="InterPro" id="IPR005390">
    <property type="entry name" value="NeuromedU_rcpt"/>
</dbReference>
<evidence type="ECO:0000313" key="16">
    <source>
        <dbReference type="Proteomes" id="UP001652582"/>
    </source>
</evidence>
<comment type="similarity">
    <text evidence="2 12">Belongs to the G-protein coupled receptor 1 family.</text>
</comment>
<dbReference type="PANTHER" id="PTHR24243:SF208">
    <property type="entry name" value="PYROKININ-1 RECEPTOR"/>
    <property type="match status" value="1"/>
</dbReference>
<evidence type="ECO:0000256" key="3">
    <source>
        <dbReference type="ARBA" id="ARBA00022475"/>
    </source>
</evidence>
<evidence type="ECO:0000256" key="12">
    <source>
        <dbReference type="RuleBase" id="RU000688"/>
    </source>
</evidence>
<protein>
    <submittedName>
        <fullName evidence="17">Pyrokinin-1 receptor-like</fullName>
    </submittedName>
</protein>
<accession>A0A6J1MRC9</accession>
<dbReference type="GO" id="GO:0005886">
    <property type="term" value="C:plasma membrane"/>
    <property type="evidence" value="ECO:0007669"/>
    <property type="project" value="UniProtKB-SubCell"/>
</dbReference>
<dbReference type="InterPro" id="IPR000276">
    <property type="entry name" value="GPCR_Rhodpsn"/>
</dbReference>
<feature type="transmembrane region" description="Helical" evidence="14">
    <location>
        <begin position="153"/>
        <end position="177"/>
    </location>
</feature>
<evidence type="ECO:0000256" key="8">
    <source>
        <dbReference type="ARBA" id="ARBA00023157"/>
    </source>
</evidence>
<comment type="subcellular location">
    <subcellularLocation>
        <location evidence="1">Cell membrane</location>
        <topology evidence="1">Multi-pass membrane protein</topology>
    </subcellularLocation>
</comment>
<evidence type="ECO:0000256" key="4">
    <source>
        <dbReference type="ARBA" id="ARBA00022692"/>
    </source>
</evidence>
<keyword evidence="7 14" id="KW-0472">Membrane</keyword>
<organism evidence="16 17">
    <name type="scientific">Bicyclus anynana</name>
    <name type="common">Squinting bush brown butterfly</name>
    <dbReference type="NCBI Taxonomy" id="110368"/>
    <lineage>
        <taxon>Eukaryota</taxon>
        <taxon>Metazoa</taxon>
        <taxon>Ecdysozoa</taxon>
        <taxon>Arthropoda</taxon>
        <taxon>Hexapoda</taxon>
        <taxon>Insecta</taxon>
        <taxon>Pterygota</taxon>
        <taxon>Neoptera</taxon>
        <taxon>Endopterygota</taxon>
        <taxon>Lepidoptera</taxon>
        <taxon>Glossata</taxon>
        <taxon>Ditrysia</taxon>
        <taxon>Papilionoidea</taxon>
        <taxon>Nymphalidae</taxon>
        <taxon>Satyrinae</taxon>
        <taxon>Satyrini</taxon>
        <taxon>Mycalesina</taxon>
        <taxon>Bicyclus</taxon>
    </lineage>
</organism>
<evidence type="ECO:0000256" key="10">
    <source>
        <dbReference type="ARBA" id="ARBA00023180"/>
    </source>
</evidence>
<keyword evidence="8" id="KW-1015">Disulfide bond</keyword>
<dbReference type="InterPro" id="IPR017452">
    <property type="entry name" value="GPCR_Rhodpsn_7TM"/>
</dbReference>
<keyword evidence="4 12" id="KW-0812">Transmembrane</keyword>
<sequence length="451" mass="51206">MDPLDDNITNTDMNGSHVVDPTHIFGPQRDSLYIVVPITIIYSLIFITGLFGNIITCIVIIRNKNMHTATNYYLFSLAISDLLLLVSGMPQEMYSIWSKWPYIFGNVFCVIRGLAAETSTNASVLTITLFTIERYLAICHPFVSHKMSKLSRAIKHVLLLWLASFGLALPQALQFGIKDHRGVTMCLQTRVIIEHSFEISTFFFFFAPMMVITVLYSLIGLRLNKSNLSKDHLEGDSLKRNSKIIQKMHRKNSTQSTKRVVKMLVAVVVAFFICWAPFHAQRLVAIYGTAENHLAKSPILLSVYYFMTYTSGVFYYMSTCINPIFYHIMSNKFREAFKSTMLQWCCRDRSHPVIHRCSYSTVPFARHAASNKSSLNSGNSGRNESSNMKIHKLGFKEDSKTVTPPPREWKVCERCKRTLTASTQSYGLNTCSHEMSAKIGPNLRSNSHLGI</sequence>
<dbReference type="Proteomes" id="UP001652582">
    <property type="component" value="Chromosome 9"/>
</dbReference>
<reference evidence="17" key="1">
    <citation type="submission" date="2025-08" db="UniProtKB">
        <authorList>
            <consortium name="RefSeq"/>
        </authorList>
    </citation>
    <scope>IDENTIFICATION</scope>
</reference>
<dbReference type="GeneID" id="112043958"/>
<evidence type="ECO:0000256" key="1">
    <source>
        <dbReference type="ARBA" id="ARBA00004651"/>
    </source>
</evidence>
<dbReference type="PRINTS" id="PR00237">
    <property type="entry name" value="GPCRRHODOPSN"/>
</dbReference>
<keyword evidence="16" id="KW-1185">Reference proteome</keyword>
<proteinExistence type="inferred from homology"/>
<dbReference type="OrthoDB" id="5950040at2759"/>
<evidence type="ECO:0000256" key="9">
    <source>
        <dbReference type="ARBA" id="ARBA00023170"/>
    </source>
</evidence>
<dbReference type="RefSeq" id="XP_023935422.2">
    <property type="nucleotide sequence ID" value="XM_024079654.2"/>
</dbReference>
<evidence type="ECO:0000313" key="17">
    <source>
        <dbReference type="RefSeq" id="XP_023935422.2"/>
    </source>
</evidence>
<evidence type="ECO:0000256" key="7">
    <source>
        <dbReference type="ARBA" id="ARBA00023136"/>
    </source>
</evidence>
<evidence type="ECO:0000256" key="6">
    <source>
        <dbReference type="ARBA" id="ARBA00023040"/>
    </source>
</evidence>
<feature type="domain" description="G-protein coupled receptors family 1 profile" evidence="15">
    <location>
        <begin position="52"/>
        <end position="326"/>
    </location>
</feature>
<dbReference type="PROSITE" id="PS50262">
    <property type="entry name" value="G_PROTEIN_RECEP_F1_2"/>
    <property type="match status" value="1"/>
</dbReference>
<feature type="transmembrane region" description="Helical" evidence="14">
    <location>
        <begin position="32"/>
        <end position="60"/>
    </location>
</feature>
<feature type="transmembrane region" description="Helical" evidence="14">
    <location>
        <begin position="298"/>
        <end position="317"/>
    </location>
</feature>
<evidence type="ECO:0000256" key="14">
    <source>
        <dbReference type="SAM" id="Phobius"/>
    </source>
</evidence>
<keyword evidence="11 12" id="KW-0807">Transducer</keyword>
<evidence type="ECO:0000259" key="15">
    <source>
        <dbReference type="PROSITE" id="PS50262"/>
    </source>
</evidence>
<name>A0A6J1MRC9_BICAN</name>
<dbReference type="PRINTS" id="PR01565">
    <property type="entry name" value="NEUROMEDINUR"/>
</dbReference>
<feature type="transmembrane region" description="Helical" evidence="14">
    <location>
        <begin position="102"/>
        <end position="132"/>
    </location>
</feature>
<dbReference type="AlphaFoldDB" id="A0A6J1MRC9"/>
<dbReference type="SMART" id="SM01381">
    <property type="entry name" value="7TM_GPCR_Srsx"/>
    <property type="match status" value="1"/>
</dbReference>